<dbReference type="EMBL" id="UXUI01008151">
    <property type="protein sequence ID" value="VDD90648.1"/>
    <property type="molecule type" value="Genomic_DNA"/>
</dbReference>
<dbReference type="InterPro" id="IPR010920">
    <property type="entry name" value="LSM_dom_sf"/>
</dbReference>
<reference evidence="3" key="1">
    <citation type="submission" date="2017-02" db="UniProtKB">
        <authorList>
            <consortium name="WormBaseParasite"/>
        </authorList>
    </citation>
    <scope>IDENTIFICATION</scope>
</reference>
<dbReference type="AlphaFoldDB" id="A0A0N4V6B0"/>
<dbReference type="WBParaSite" id="EVEC_0000578801-mRNA-1">
    <property type="protein sequence ID" value="EVEC_0000578801-mRNA-1"/>
    <property type="gene ID" value="EVEC_0000578801"/>
</dbReference>
<evidence type="ECO:0000313" key="2">
    <source>
        <dbReference type="Proteomes" id="UP000274131"/>
    </source>
</evidence>
<keyword evidence="2" id="KW-1185">Reference proteome</keyword>
<protein>
    <submittedName>
        <fullName evidence="3">Sm domain-containing protein</fullName>
    </submittedName>
</protein>
<dbReference type="Gene3D" id="2.30.30.100">
    <property type="match status" value="1"/>
</dbReference>
<proteinExistence type="predicted"/>
<dbReference type="PANTHER" id="PTHR21415:SF1">
    <property type="entry name" value="U7 SNRNA-ASSOCIATED SM-LIKE PROTEIN LSM11"/>
    <property type="match status" value="1"/>
</dbReference>
<dbReference type="GO" id="GO:0006398">
    <property type="term" value="P:mRNA 3'-end processing by stem-loop binding and cleavage"/>
    <property type="evidence" value="ECO:0007669"/>
    <property type="project" value="TreeGrafter"/>
</dbReference>
<dbReference type="Proteomes" id="UP000274131">
    <property type="component" value="Unassembled WGS sequence"/>
</dbReference>
<dbReference type="InterPro" id="IPR039267">
    <property type="entry name" value="Lsm11"/>
</dbReference>
<sequence length="259" mass="29687">MDHESCFSSKFDAKTTLNNDYVSENLASFSVPYFETIDDFEKHLLETNETLCAELRSLDLQNIKRTKLLTGKKREEQLKELCARRTNQSLSTEVTGGVEKKEHLLRNPVLPCIESSVAPRQVLEKLKKKRPTNDVLSKMKTMEGPLAKLREWVRNRQRIRIVLRGRGAPNAIITAVVIAFDKHWNLIFRDGNEMFLPPAKLAKEISENDLKKLDKNYKKMEGTVAETSFGIVGKSRKLYSRHLICSMIRGENIVVIQQA</sequence>
<dbReference type="GO" id="GO:0005683">
    <property type="term" value="C:U7 snRNP"/>
    <property type="evidence" value="ECO:0007669"/>
    <property type="project" value="TreeGrafter"/>
</dbReference>
<dbReference type="STRING" id="51028.A0A0N4V6B0"/>
<evidence type="ECO:0000313" key="3">
    <source>
        <dbReference type="WBParaSite" id="EVEC_0000578801-mRNA-1"/>
    </source>
</evidence>
<name>A0A0N4V6B0_ENTVE</name>
<dbReference type="SUPFAM" id="SSF50182">
    <property type="entry name" value="Sm-like ribonucleoproteins"/>
    <property type="match status" value="1"/>
</dbReference>
<reference evidence="1 2" key="2">
    <citation type="submission" date="2018-10" db="EMBL/GenBank/DDBJ databases">
        <authorList>
            <consortium name="Pathogen Informatics"/>
        </authorList>
    </citation>
    <scope>NUCLEOTIDE SEQUENCE [LARGE SCALE GENOMIC DNA]</scope>
</reference>
<accession>A0A0N4V6B0</accession>
<gene>
    <name evidence="1" type="ORF">EVEC_LOCUS5399</name>
</gene>
<evidence type="ECO:0000313" key="1">
    <source>
        <dbReference type="EMBL" id="VDD90648.1"/>
    </source>
</evidence>
<organism evidence="3">
    <name type="scientific">Enterobius vermicularis</name>
    <name type="common">Human pinworm</name>
    <dbReference type="NCBI Taxonomy" id="51028"/>
    <lineage>
        <taxon>Eukaryota</taxon>
        <taxon>Metazoa</taxon>
        <taxon>Ecdysozoa</taxon>
        <taxon>Nematoda</taxon>
        <taxon>Chromadorea</taxon>
        <taxon>Rhabditida</taxon>
        <taxon>Spirurina</taxon>
        <taxon>Oxyuridomorpha</taxon>
        <taxon>Oxyuroidea</taxon>
        <taxon>Oxyuridae</taxon>
        <taxon>Enterobius</taxon>
    </lineage>
</organism>
<dbReference type="PANTHER" id="PTHR21415">
    <property type="entry name" value="U7 SNRNA-ASSOCIATED SM-LIKE PROTEIN LSM11"/>
    <property type="match status" value="1"/>
</dbReference>
<dbReference type="GO" id="GO:0071209">
    <property type="term" value="F:U7 snRNA binding"/>
    <property type="evidence" value="ECO:0007669"/>
    <property type="project" value="InterPro"/>
</dbReference>
<dbReference type="OrthoDB" id="10002367at2759"/>